<accession>Q7M4A0</accession>
<name>Q7M4A0_HOMAM</name>
<proteinExistence type="evidence at protein level"/>
<organism evidence="1">
    <name type="scientific">Homarus americanus</name>
    <name type="common">American lobster</name>
    <dbReference type="NCBI Taxonomy" id="6706"/>
    <lineage>
        <taxon>Eukaryota</taxon>
        <taxon>Metazoa</taxon>
        <taxon>Ecdysozoa</taxon>
        <taxon>Arthropoda</taxon>
        <taxon>Crustacea</taxon>
        <taxon>Multicrustacea</taxon>
        <taxon>Malacostraca</taxon>
        <taxon>Eumalacostraca</taxon>
        <taxon>Eucarida</taxon>
        <taxon>Decapoda</taxon>
        <taxon>Pleocyemata</taxon>
        <taxon>Astacidea</taxon>
        <taxon>Nephropoidea</taxon>
        <taxon>Nephropidae</taxon>
        <taxon>Homarus</taxon>
    </lineage>
</organism>
<evidence type="ECO:0000313" key="1">
    <source>
        <dbReference type="PIR" id="S77925"/>
    </source>
</evidence>
<dbReference type="OrthoDB" id="6354620at2759"/>
<sequence>SVVSVPLPYIHAVPTVAKTTVETKQFEAIEAATPADTTKIELTTKEHEINVPAIKYVQPVANYKPITYTAVSPAVLPYHYPITYGAVPPITYGALPFPFAHAVVTKLEE</sequence>
<dbReference type="PIR" id="S77925">
    <property type="entry name" value="S77925"/>
</dbReference>
<keyword id="KW-0903">Direct protein sequencing</keyword>
<dbReference type="AlphaFoldDB" id="Q7M4A0"/>
<feature type="non-terminal residue" evidence="1">
    <location>
        <position position="1"/>
    </location>
</feature>
<feature type="non-terminal residue" evidence="1">
    <location>
        <position position="109"/>
    </location>
</feature>
<protein>
    <submittedName>
        <fullName evidence="1">Exoskeletal protein HACP118</fullName>
    </submittedName>
</protein>
<reference evidence="1" key="1">
    <citation type="submission" date="1997-06" db="PIR data bank">
        <authorList>
            <person name="Nousiainen M."/>
            <person name="Rafn K."/>
            <person name="Skou L."/>
            <person name="Roepstorff P."/>
            <person name="Andersen S.O."/>
        </authorList>
    </citation>
    <scope>PROTEIN SEQUENCE</scope>
</reference>